<dbReference type="SUPFAM" id="SSF53254">
    <property type="entry name" value="Phosphoglycerate mutase-like"/>
    <property type="match status" value="1"/>
</dbReference>
<evidence type="ECO:0000313" key="2">
    <source>
        <dbReference type="Proteomes" id="UP001303324"/>
    </source>
</evidence>
<gene>
    <name evidence="1" type="ORF">RH061_10755</name>
</gene>
<dbReference type="Pfam" id="PF00300">
    <property type="entry name" value="His_Phos_1"/>
    <property type="match status" value="1"/>
</dbReference>
<dbReference type="EC" id="3.1.3.-" evidence="1"/>
<accession>A0ABY9VLT8</accession>
<organism evidence="1 2">
    <name type="scientific">Mesobacillus jeotgali</name>
    <dbReference type="NCBI Taxonomy" id="129985"/>
    <lineage>
        <taxon>Bacteria</taxon>
        <taxon>Bacillati</taxon>
        <taxon>Bacillota</taxon>
        <taxon>Bacilli</taxon>
        <taxon>Bacillales</taxon>
        <taxon>Bacillaceae</taxon>
        <taxon>Mesobacillus</taxon>
    </lineage>
</organism>
<dbReference type="SMART" id="SM00855">
    <property type="entry name" value="PGAM"/>
    <property type="match status" value="1"/>
</dbReference>
<dbReference type="EMBL" id="CP134494">
    <property type="protein sequence ID" value="WNF24926.1"/>
    <property type="molecule type" value="Genomic_DNA"/>
</dbReference>
<evidence type="ECO:0000313" key="1">
    <source>
        <dbReference type="EMBL" id="WNF24926.1"/>
    </source>
</evidence>
<keyword evidence="2" id="KW-1185">Reference proteome</keyword>
<sequence>MTTIGLIRHGITEWNCLGKAQGISDIPLNELGREQALSVGQRLLQEGNWDLIVSSDLRRAVETASIIGSLLNIPLTYDKRIREIDCGQIEGTTEEERIMKWGTNWRKLNLGMEKFEDVSNRGVEFVEELASTYNGKQVLIVSHGALIGLTLQKLLPQVFQKTYIDNTSVTILNNCNGEWNCSLYNCTKHIS</sequence>
<dbReference type="InterPro" id="IPR050275">
    <property type="entry name" value="PGM_Phosphatase"/>
</dbReference>
<dbReference type="RefSeq" id="WP_311075982.1">
    <property type="nucleotide sequence ID" value="NZ_CP134494.1"/>
</dbReference>
<dbReference type="Gene3D" id="3.40.50.1240">
    <property type="entry name" value="Phosphoglycerate mutase-like"/>
    <property type="match status" value="1"/>
</dbReference>
<dbReference type="Proteomes" id="UP001303324">
    <property type="component" value="Chromosome"/>
</dbReference>
<dbReference type="InterPro" id="IPR013078">
    <property type="entry name" value="His_Pase_superF_clade-1"/>
</dbReference>
<protein>
    <submittedName>
        <fullName evidence="1">Histidine phosphatase family protein</fullName>
        <ecNumber evidence="1">3.1.3.-</ecNumber>
    </submittedName>
</protein>
<reference evidence="1 2" key="1">
    <citation type="submission" date="2023-09" db="EMBL/GenBank/DDBJ databases">
        <title>Microbial mechanism of fulvic acid promoting antimony reduction mineralization in rice fields.</title>
        <authorList>
            <person name="Chen G."/>
            <person name="Lan J."/>
        </authorList>
    </citation>
    <scope>NUCLEOTIDE SEQUENCE [LARGE SCALE GENOMIC DNA]</scope>
    <source>
        <strain evidence="1 2">PS1</strain>
    </source>
</reference>
<proteinExistence type="predicted"/>
<dbReference type="PANTHER" id="PTHR48100">
    <property type="entry name" value="BROAD-SPECIFICITY PHOSPHATASE YOR283W-RELATED"/>
    <property type="match status" value="1"/>
</dbReference>
<dbReference type="GO" id="GO:0016787">
    <property type="term" value="F:hydrolase activity"/>
    <property type="evidence" value="ECO:0007669"/>
    <property type="project" value="UniProtKB-KW"/>
</dbReference>
<name>A0ABY9VLT8_9BACI</name>
<dbReference type="InterPro" id="IPR029033">
    <property type="entry name" value="His_PPase_superfam"/>
</dbReference>
<keyword evidence="1" id="KW-0378">Hydrolase</keyword>
<dbReference type="PANTHER" id="PTHR48100:SF1">
    <property type="entry name" value="HISTIDINE PHOSPHATASE FAMILY PROTEIN-RELATED"/>
    <property type="match status" value="1"/>
</dbReference>
<dbReference type="CDD" id="cd07067">
    <property type="entry name" value="HP_PGM_like"/>
    <property type="match status" value="1"/>
</dbReference>